<gene>
    <name evidence="3" type="ORF">KUF71_014195</name>
</gene>
<dbReference type="PROSITE" id="PS00028">
    <property type="entry name" value="ZINC_FINGER_C2H2_1"/>
    <property type="match status" value="1"/>
</dbReference>
<comment type="caution">
    <text evidence="3">The sequence shown here is derived from an EMBL/GenBank/DDBJ whole genome shotgun (WGS) entry which is preliminary data.</text>
</comment>
<name>A0AAE1HR25_9NEOP</name>
<keyword evidence="1" id="KW-0732">Signal</keyword>
<reference evidence="3" key="2">
    <citation type="journal article" date="2023" name="BMC Genomics">
        <title>Pest status, molecular evolution, and epigenetic factors derived from the genome assembly of Frankliniella fusca, a thysanopteran phytovirus vector.</title>
        <authorList>
            <person name="Catto M.A."/>
            <person name="Labadie P.E."/>
            <person name="Jacobson A.L."/>
            <person name="Kennedy G.G."/>
            <person name="Srinivasan R."/>
            <person name="Hunt B.G."/>
        </authorList>
    </citation>
    <scope>NUCLEOTIDE SEQUENCE</scope>
    <source>
        <strain evidence="3">PL_HMW_Pooled</strain>
    </source>
</reference>
<sequence>SSLQLLFNVFLDLFFRKLSATRAQRGKRDLNANVTISSDISITPSTPGFFSSTPFGSKRKNGKNAFVRPICDVCQYCGKNYRCHRSYVKHIKGHKLQESAACYPNLEEIMTQLCSCTGVMVRKLAELPQYGVIGAKYNDLLLSLSSGDFSTNNEWDLFTKKIYCAITEGINDSKFLMPSSVITVLQRNCEAFLSKIEVRKQLEDTLQVCVQCESEIAQIFIADFSYLVAYDTLKVICDSIKRSRSQSAVINKTLVLDSDCLETVFYISGSVVRGFYKKAQKFVNNSSWRDIGKVITERLLESETVPGPPLPVKAWTLAQNRGKLFLLLEKDTSARGVNHDFIQEEVNKSCLPLLWDDAVSDSLHEDLSYKLMCGMVRSFSQTFGVGKAKKIMNAARKKADALVPLRHKVVPK</sequence>
<evidence type="ECO:0000313" key="3">
    <source>
        <dbReference type="EMBL" id="KAK3925946.1"/>
    </source>
</evidence>
<feature type="chain" id="PRO_5041993988" evidence="1">
    <location>
        <begin position="21"/>
        <end position="412"/>
    </location>
</feature>
<feature type="domain" description="C2H2-type" evidence="2">
    <location>
        <begin position="74"/>
        <end position="94"/>
    </location>
</feature>
<reference evidence="3" key="1">
    <citation type="submission" date="2021-07" db="EMBL/GenBank/DDBJ databases">
        <authorList>
            <person name="Catto M.A."/>
            <person name="Jacobson A."/>
            <person name="Kennedy G."/>
            <person name="Labadie P."/>
            <person name="Hunt B.G."/>
            <person name="Srinivasan R."/>
        </authorList>
    </citation>
    <scope>NUCLEOTIDE SEQUENCE</scope>
    <source>
        <strain evidence="3">PL_HMW_Pooled</strain>
        <tissue evidence="3">Head</tissue>
    </source>
</reference>
<dbReference type="Proteomes" id="UP001219518">
    <property type="component" value="Unassembled WGS sequence"/>
</dbReference>
<evidence type="ECO:0000313" key="4">
    <source>
        <dbReference type="Proteomes" id="UP001219518"/>
    </source>
</evidence>
<feature type="non-terminal residue" evidence="3">
    <location>
        <position position="1"/>
    </location>
</feature>
<organism evidence="3 4">
    <name type="scientific">Frankliniella fusca</name>
    <dbReference type="NCBI Taxonomy" id="407009"/>
    <lineage>
        <taxon>Eukaryota</taxon>
        <taxon>Metazoa</taxon>
        <taxon>Ecdysozoa</taxon>
        <taxon>Arthropoda</taxon>
        <taxon>Hexapoda</taxon>
        <taxon>Insecta</taxon>
        <taxon>Pterygota</taxon>
        <taxon>Neoptera</taxon>
        <taxon>Paraneoptera</taxon>
        <taxon>Thysanoptera</taxon>
        <taxon>Terebrantia</taxon>
        <taxon>Thripoidea</taxon>
        <taxon>Thripidae</taxon>
        <taxon>Frankliniella</taxon>
    </lineage>
</organism>
<evidence type="ECO:0000256" key="1">
    <source>
        <dbReference type="SAM" id="SignalP"/>
    </source>
</evidence>
<dbReference type="EMBL" id="JAHWGI010001242">
    <property type="protein sequence ID" value="KAK3925946.1"/>
    <property type="molecule type" value="Genomic_DNA"/>
</dbReference>
<keyword evidence="4" id="KW-1185">Reference proteome</keyword>
<dbReference type="InterPro" id="IPR013087">
    <property type="entry name" value="Znf_C2H2_type"/>
</dbReference>
<dbReference type="AlphaFoldDB" id="A0AAE1HR25"/>
<evidence type="ECO:0000259" key="2">
    <source>
        <dbReference type="PROSITE" id="PS00028"/>
    </source>
</evidence>
<feature type="signal peptide" evidence="1">
    <location>
        <begin position="1"/>
        <end position="20"/>
    </location>
</feature>
<proteinExistence type="predicted"/>
<protein>
    <submittedName>
        <fullName evidence="3">Transcription factor STP1</fullName>
    </submittedName>
</protein>
<accession>A0AAE1HR25</accession>